<dbReference type="EnsemblMetazoa" id="XM_012207055.1">
    <property type="protein sequence ID" value="XP_012062445.1"/>
    <property type="gene ID" value="LOC105625732"/>
</dbReference>
<dbReference type="Proteomes" id="UP000005205">
    <property type="component" value="Unassembled WGS sequence"/>
</dbReference>
<dbReference type="AlphaFoldDB" id="A0A158NY37"/>
<evidence type="ECO:0000256" key="3">
    <source>
        <dbReference type="ARBA" id="ARBA00022729"/>
    </source>
</evidence>
<dbReference type="PROSITE" id="PS00149">
    <property type="entry name" value="SULFATASE_2"/>
    <property type="match status" value="1"/>
</dbReference>
<evidence type="ECO:0000256" key="5">
    <source>
        <dbReference type="ARBA" id="ARBA00023180"/>
    </source>
</evidence>
<evidence type="ECO:0000313" key="8">
    <source>
        <dbReference type="EnsemblMetazoa" id="XP_012062445.1"/>
    </source>
</evidence>
<feature type="domain" description="Sulfatase N-terminal" evidence="7">
    <location>
        <begin position="19"/>
        <end position="178"/>
    </location>
</feature>
<dbReference type="InParanoid" id="A0A158NY37"/>
<dbReference type="Pfam" id="PF00884">
    <property type="entry name" value="Sulfatase"/>
    <property type="match status" value="1"/>
</dbReference>
<dbReference type="KEGG" id="acep:105625732"/>
<name>A0A158NY37_ATTCE</name>
<proteinExistence type="inferred from homology"/>
<dbReference type="GO" id="GO:0005539">
    <property type="term" value="F:glycosaminoglycan binding"/>
    <property type="evidence" value="ECO:0007669"/>
    <property type="project" value="TreeGrafter"/>
</dbReference>
<accession>A0A158NY37</accession>
<evidence type="ECO:0000259" key="7">
    <source>
        <dbReference type="Pfam" id="PF00884"/>
    </source>
</evidence>
<evidence type="ECO:0000256" key="1">
    <source>
        <dbReference type="ARBA" id="ARBA00001913"/>
    </source>
</evidence>
<dbReference type="STRING" id="12957.A0A158NY37"/>
<dbReference type="eggNOG" id="KOG3731">
    <property type="taxonomic scope" value="Eukaryota"/>
</dbReference>
<dbReference type="EMBL" id="ADTU01002998">
    <property type="status" value="NOT_ANNOTATED_CDS"/>
    <property type="molecule type" value="Genomic_DNA"/>
</dbReference>
<comment type="cofactor">
    <cofactor evidence="1">
        <name>Ca(2+)</name>
        <dbReference type="ChEBI" id="CHEBI:29108"/>
    </cofactor>
</comment>
<reference evidence="8" key="2">
    <citation type="submission" date="2016-04" db="UniProtKB">
        <authorList>
            <consortium name="EnsemblMetazoa"/>
        </authorList>
    </citation>
    <scope>IDENTIFICATION</scope>
</reference>
<keyword evidence="3 6" id="KW-0732">Signal</keyword>
<evidence type="ECO:0000256" key="2">
    <source>
        <dbReference type="ARBA" id="ARBA00008779"/>
    </source>
</evidence>
<keyword evidence="5" id="KW-0325">Glycoprotein</keyword>
<protein>
    <recommendedName>
        <fullName evidence="7">Sulfatase N-terminal domain-containing protein</fullName>
    </recommendedName>
</protein>
<reference evidence="9" key="1">
    <citation type="journal article" date="2011" name="PLoS Genet.">
        <title>The genome sequence of the leaf-cutter ant Atta cephalotes reveals insights into its obligate symbiotic lifestyle.</title>
        <authorList>
            <person name="Suen G."/>
            <person name="Teiling C."/>
            <person name="Li L."/>
            <person name="Holt C."/>
            <person name="Abouheif E."/>
            <person name="Bornberg-Bauer E."/>
            <person name="Bouffard P."/>
            <person name="Caldera E.J."/>
            <person name="Cash E."/>
            <person name="Cavanaugh A."/>
            <person name="Denas O."/>
            <person name="Elhaik E."/>
            <person name="Fave M.J."/>
            <person name="Gadau J."/>
            <person name="Gibson J.D."/>
            <person name="Graur D."/>
            <person name="Grubbs K.J."/>
            <person name="Hagen D.E."/>
            <person name="Harkins T.T."/>
            <person name="Helmkampf M."/>
            <person name="Hu H."/>
            <person name="Johnson B.R."/>
            <person name="Kim J."/>
            <person name="Marsh S.E."/>
            <person name="Moeller J.A."/>
            <person name="Munoz-Torres M.C."/>
            <person name="Murphy M.C."/>
            <person name="Naughton M.C."/>
            <person name="Nigam S."/>
            <person name="Overson R."/>
            <person name="Rajakumar R."/>
            <person name="Reese J.T."/>
            <person name="Scott J.J."/>
            <person name="Smith C.R."/>
            <person name="Tao S."/>
            <person name="Tsutsui N.D."/>
            <person name="Viljakainen L."/>
            <person name="Wissler L."/>
            <person name="Yandell M.D."/>
            <person name="Zimmer F."/>
            <person name="Taylor J."/>
            <person name="Slater S.C."/>
            <person name="Clifton S.W."/>
            <person name="Warren W.C."/>
            <person name="Elsik C.G."/>
            <person name="Smith C.D."/>
            <person name="Weinstock G.M."/>
            <person name="Gerardo N.M."/>
            <person name="Currie C.R."/>
        </authorList>
    </citation>
    <scope>NUCLEOTIDE SEQUENCE [LARGE SCALE GENOMIC DNA]</scope>
</reference>
<keyword evidence="4" id="KW-0378">Hydrolase</keyword>
<dbReference type="Gene3D" id="3.40.720.10">
    <property type="entry name" value="Alkaline Phosphatase, subunit A"/>
    <property type="match status" value="1"/>
</dbReference>
<organism evidence="8 9">
    <name type="scientific">Atta cephalotes</name>
    <name type="common">Leafcutter ant</name>
    <dbReference type="NCBI Taxonomy" id="12957"/>
    <lineage>
        <taxon>Eukaryota</taxon>
        <taxon>Metazoa</taxon>
        <taxon>Ecdysozoa</taxon>
        <taxon>Arthropoda</taxon>
        <taxon>Hexapoda</taxon>
        <taxon>Insecta</taxon>
        <taxon>Pterygota</taxon>
        <taxon>Neoptera</taxon>
        <taxon>Endopterygota</taxon>
        <taxon>Hymenoptera</taxon>
        <taxon>Apocrita</taxon>
        <taxon>Aculeata</taxon>
        <taxon>Formicoidea</taxon>
        <taxon>Formicidae</taxon>
        <taxon>Myrmicinae</taxon>
        <taxon>Atta</taxon>
    </lineage>
</organism>
<keyword evidence="9" id="KW-1185">Reference proteome</keyword>
<gene>
    <name evidence="8" type="primary">105625732</name>
</gene>
<feature type="signal peptide" evidence="6">
    <location>
        <begin position="1"/>
        <end position="18"/>
    </location>
</feature>
<dbReference type="OrthoDB" id="96314at2759"/>
<evidence type="ECO:0000313" key="9">
    <source>
        <dbReference type="Proteomes" id="UP000005205"/>
    </source>
</evidence>
<comment type="similarity">
    <text evidence="2">Belongs to the sulfatase family.</text>
</comment>
<dbReference type="InterPro" id="IPR024607">
    <property type="entry name" value="Sulfatase_CS"/>
</dbReference>
<evidence type="ECO:0000256" key="4">
    <source>
        <dbReference type="ARBA" id="ARBA00022801"/>
    </source>
</evidence>
<dbReference type="PANTHER" id="PTHR43108:SF8">
    <property type="entry name" value="SD21168P"/>
    <property type="match status" value="1"/>
</dbReference>
<feature type="chain" id="PRO_5007629732" description="Sulfatase N-terminal domain-containing protein" evidence="6">
    <location>
        <begin position="19"/>
        <end position="236"/>
    </location>
</feature>
<sequence length="236" mass="26494">MYLVSFFLLFNCLSFSISKNIVLIITDDQDSVLDGMTPMTNTLNLIGDRGATFTNCFVVTPVCCPNRASILTGRYQHNHLTVNNSVTGGCNSARWQQLQEPTTFASLLQNIVGYKTFYAGKYLNQYGKKKTGGAAHVPLGWDWWAGLIGNSKYYNYSLSINGTERKYGDSSNDYLTDVIVIGSKSTKSCLISNYCIYGNRRQRIRRESGYKNNSPCAREGGACPPRRNCFLSKYFY</sequence>
<dbReference type="InterPro" id="IPR000917">
    <property type="entry name" value="Sulfatase_N"/>
</dbReference>
<dbReference type="PANTHER" id="PTHR43108">
    <property type="entry name" value="N-ACETYLGLUCOSAMINE-6-SULFATASE FAMILY MEMBER"/>
    <property type="match status" value="1"/>
</dbReference>
<dbReference type="GO" id="GO:0008449">
    <property type="term" value="F:N-acetylglucosamine-6-sulfatase activity"/>
    <property type="evidence" value="ECO:0007669"/>
    <property type="project" value="TreeGrafter"/>
</dbReference>
<dbReference type="SUPFAM" id="SSF53649">
    <property type="entry name" value="Alkaline phosphatase-like"/>
    <property type="match status" value="1"/>
</dbReference>
<dbReference type="InterPro" id="IPR017850">
    <property type="entry name" value="Alkaline_phosphatase_core_sf"/>
</dbReference>
<evidence type="ECO:0000256" key="6">
    <source>
        <dbReference type="SAM" id="SignalP"/>
    </source>
</evidence>
<dbReference type="EMBL" id="ADTU01002999">
    <property type="status" value="NOT_ANNOTATED_CDS"/>
    <property type="molecule type" value="Genomic_DNA"/>
</dbReference>